<evidence type="ECO:0000313" key="1">
    <source>
        <dbReference type="EMBL" id="KAJ1210052.1"/>
    </source>
</evidence>
<gene>
    <name evidence="1" type="ORF">NDU88_005420</name>
</gene>
<keyword evidence="2" id="KW-1185">Reference proteome</keyword>
<accession>A0AAV7W803</accession>
<comment type="caution">
    <text evidence="1">The sequence shown here is derived from an EMBL/GenBank/DDBJ whole genome shotgun (WGS) entry which is preliminary data.</text>
</comment>
<protein>
    <submittedName>
        <fullName evidence="1">Uncharacterized protein</fullName>
    </submittedName>
</protein>
<dbReference type="EMBL" id="JANPWB010000002">
    <property type="protein sequence ID" value="KAJ1210052.1"/>
    <property type="molecule type" value="Genomic_DNA"/>
</dbReference>
<proteinExistence type="predicted"/>
<evidence type="ECO:0000313" key="2">
    <source>
        <dbReference type="Proteomes" id="UP001066276"/>
    </source>
</evidence>
<organism evidence="1 2">
    <name type="scientific">Pleurodeles waltl</name>
    <name type="common">Iberian ribbed newt</name>
    <dbReference type="NCBI Taxonomy" id="8319"/>
    <lineage>
        <taxon>Eukaryota</taxon>
        <taxon>Metazoa</taxon>
        <taxon>Chordata</taxon>
        <taxon>Craniata</taxon>
        <taxon>Vertebrata</taxon>
        <taxon>Euteleostomi</taxon>
        <taxon>Amphibia</taxon>
        <taxon>Batrachia</taxon>
        <taxon>Caudata</taxon>
        <taxon>Salamandroidea</taxon>
        <taxon>Salamandridae</taxon>
        <taxon>Pleurodelinae</taxon>
        <taxon>Pleurodeles</taxon>
    </lineage>
</organism>
<reference evidence="1" key="1">
    <citation type="journal article" date="2022" name="bioRxiv">
        <title>Sequencing and chromosome-scale assembly of the giantPleurodeles waltlgenome.</title>
        <authorList>
            <person name="Brown T."/>
            <person name="Elewa A."/>
            <person name="Iarovenko S."/>
            <person name="Subramanian E."/>
            <person name="Araus A.J."/>
            <person name="Petzold A."/>
            <person name="Susuki M."/>
            <person name="Suzuki K.-i.T."/>
            <person name="Hayashi T."/>
            <person name="Toyoda A."/>
            <person name="Oliveira C."/>
            <person name="Osipova E."/>
            <person name="Leigh N.D."/>
            <person name="Simon A."/>
            <person name="Yun M.H."/>
        </authorList>
    </citation>
    <scope>NUCLEOTIDE SEQUENCE</scope>
    <source>
        <strain evidence="1">20211129_DDA</strain>
        <tissue evidence="1">Liver</tissue>
    </source>
</reference>
<name>A0AAV7W803_PLEWA</name>
<dbReference type="AlphaFoldDB" id="A0AAV7W803"/>
<dbReference type="Proteomes" id="UP001066276">
    <property type="component" value="Chromosome 1_2"/>
</dbReference>
<sequence>MDTSWAAEGEILNKAANINAAFASFYSSNFVAVVGPSKPALHDYTEELPLPELNPAQISDIELPFSQTKYA</sequence>